<evidence type="ECO:0000259" key="9">
    <source>
        <dbReference type="Pfam" id="PF09779"/>
    </source>
</evidence>
<dbReference type="GO" id="GO:0005637">
    <property type="term" value="C:nuclear inner membrane"/>
    <property type="evidence" value="ECO:0007669"/>
    <property type="project" value="UniProtKB-SubCell"/>
</dbReference>
<dbReference type="AlphaFoldDB" id="A0A1B6CP90"/>
<accession>A0A1B6CP90</accession>
<feature type="transmembrane region" description="Helical" evidence="8">
    <location>
        <begin position="191"/>
        <end position="209"/>
    </location>
</feature>
<dbReference type="InterPro" id="IPR040041">
    <property type="entry name" value="TMEM201"/>
</dbReference>
<feature type="transmembrane region" description="Helical" evidence="8">
    <location>
        <begin position="6"/>
        <end position="27"/>
    </location>
</feature>
<feature type="compositionally biased region" description="Low complexity" evidence="7">
    <location>
        <begin position="347"/>
        <end position="358"/>
    </location>
</feature>
<feature type="transmembrane region" description="Helical" evidence="8">
    <location>
        <begin position="283"/>
        <end position="300"/>
    </location>
</feature>
<name>A0A1B6CP90_9HEMI</name>
<dbReference type="PANTHER" id="PTHR28646">
    <property type="entry name" value="TRANSMEMBRANE PROTEIN 201"/>
    <property type="match status" value="1"/>
</dbReference>
<dbReference type="GO" id="GO:0030473">
    <property type="term" value="P:nuclear migration along microtubule"/>
    <property type="evidence" value="ECO:0007669"/>
    <property type="project" value="TreeGrafter"/>
</dbReference>
<keyword evidence="5 8" id="KW-0472">Membrane</keyword>
<organism evidence="10">
    <name type="scientific">Clastoptera arizonana</name>
    <name type="common">Arizona spittle bug</name>
    <dbReference type="NCBI Taxonomy" id="38151"/>
    <lineage>
        <taxon>Eukaryota</taxon>
        <taxon>Metazoa</taxon>
        <taxon>Ecdysozoa</taxon>
        <taxon>Arthropoda</taxon>
        <taxon>Hexapoda</taxon>
        <taxon>Insecta</taxon>
        <taxon>Pterygota</taxon>
        <taxon>Neoptera</taxon>
        <taxon>Paraneoptera</taxon>
        <taxon>Hemiptera</taxon>
        <taxon>Auchenorrhyncha</taxon>
        <taxon>Cercopoidea</taxon>
        <taxon>Clastopteridae</taxon>
        <taxon>Clastoptera</taxon>
    </lineage>
</organism>
<dbReference type="PANTHER" id="PTHR28646:SF1">
    <property type="entry name" value="TRANSMEMBRANE PROTEIN 201"/>
    <property type="match status" value="1"/>
</dbReference>
<evidence type="ECO:0000256" key="3">
    <source>
        <dbReference type="ARBA" id="ARBA00022692"/>
    </source>
</evidence>
<reference evidence="10" key="1">
    <citation type="submission" date="2015-12" db="EMBL/GenBank/DDBJ databases">
        <title>De novo transcriptome assembly of four potential Pierce s Disease insect vectors from Arizona vineyards.</title>
        <authorList>
            <person name="Tassone E.E."/>
        </authorList>
    </citation>
    <scope>NUCLEOTIDE SEQUENCE</scope>
</reference>
<feature type="transmembrane region" description="Helical" evidence="8">
    <location>
        <begin position="258"/>
        <end position="278"/>
    </location>
</feature>
<evidence type="ECO:0000256" key="7">
    <source>
        <dbReference type="SAM" id="MobiDB-lite"/>
    </source>
</evidence>
<feature type="transmembrane region" description="Helical" evidence="8">
    <location>
        <begin position="306"/>
        <end position="326"/>
    </location>
</feature>
<evidence type="ECO:0000256" key="1">
    <source>
        <dbReference type="ARBA" id="ARBA00004473"/>
    </source>
</evidence>
<feature type="compositionally biased region" description="Polar residues" evidence="7">
    <location>
        <begin position="337"/>
        <end position="346"/>
    </location>
</feature>
<comment type="subcellular location">
    <subcellularLocation>
        <location evidence="1">Nucleus inner membrane</location>
        <topology evidence="1">Multi-pass membrane protein</topology>
    </subcellularLocation>
</comment>
<evidence type="ECO:0000256" key="6">
    <source>
        <dbReference type="ARBA" id="ARBA00023242"/>
    </source>
</evidence>
<keyword evidence="6" id="KW-0539">Nucleus</keyword>
<comment type="similarity">
    <text evidence="2">Belongs to the TMEM201 family.</text>
</comment>
<sequence length="606" mass="68920">MESTEAAVIMPVIAGVLVILVAITKLVMKLRFFLPKRVNCWFCNKNTSVPYKYKDSWKCPCCEQYNGFESDGGYNRIIPAQYHESLNKPLLLRSCTKKVSREPNELCKYCSINQELKLAQLRSFVPIEPSNYDEEVDIYSGQLELAYKLCSKCEIFLDKKLNKQKKWLDNLYQKKDVKCTQSTVKKHSGKFFKIYITIASSVGLFYIGAKHFRISLEIKKYILSYIQLLVNNIHPYIDMPWLADLSMKLSAFNDIMDLTYLPIVLYTLCIVIQLSFLLERRDIASFLNVITWLIVGILTNNTEDDFLFVGAVQMFAGGVFFITNVLEIKKFKSEQQNADVNQNTPLSSNTKSSGFSSSHKNPPISEVKPTRSKSLSPAIPKIDKPDKNINSRPSSSTSIGSSKVTKLFGSSNIKDPQVSSTTDDFGKLDLGTIRNRFNHHSPFERKLYGNKVSNDLFRPVLSPPKLSVYSFNSDVYTRTSSHSSGIGSSVSQFCDQRPLSIASDFDDLDDRSTISPCRQSVYNSLCHYPINPYQSRSYYQLAQYHQGMVYHPVPTPAVLDTYKFNREFNLSFFPRTLNCLVPAVLVLVLTNLALFGIVVYKEFLQS</sequence>
<protein>
    <recommendedName>
        <fullName evidence="9">Ima1 N-terminal domain-containing protein</fullName>
    </recommendedName>
</protein>
<evidence type="ECO:0000256" key="5">
    <source>
        <dbReference type="ARBA" id="ARBA00023136"/>
    </source>
</evidence>
<evidence type="ECO:0000256" key="8">
    <source>
        <dbReference type="SAM" id="Phobius"/>
    </source>
</evidence>
<dbReference type="EMBL" id="GEDC01022060">
    <property type="protein sequence ID" value="JAS15238.1"/>
    <property type="molecule type" value="Transcribed_RNA"/>
</dbReference>
<feature type="transmembrane region" description="Helical" evidence="8">
    <location>
        <begin position="579"/>
        <end position="600"/>
    </location>
</feature>
<feature type="region of interest" description="Disordered" evidence="7">
    <location>
        <begin position="337"/>
        <end position="402"/>
    </location>
</feature>
<feature type="domain" description="Ima1 N-terminal" evidence="9">
    <location>
        <begin position="38"/>
        <end position="154"/>
    </location>
</feature>
<evidence type="ECO:0000256" key="2">
    <source>
        <dbReference type="ARBA" id="ARBA00007600"/>
    </source>
</evidence>
<dbReference type="Pfam" id="PF09779">
    <property type="entry name" value="Ima1_N"/>
    <property type="match status" value="1"/>
</dbReference>
<feature type="compositionally biased region" description="Low complexity" evidence="7">
    <location>
        <begin position="391"/>
        <end position="402"/>
    </location>
</feature>
<dbReference type="GO" id="GO:0005521">
    <property type="term" value="F:lamin binding"/>
    <property type="evidence" value="ECO:0007669"/>
    <property type="project" value="TreeGrafter"/>
</dbReference>
<keyword evidence="4 8" id="KW-1133">Transmembrane helix</keyword>
<gene>
    <name evidence="10" type="ORF">g.24228</name>
</gene>
<keyword evidence="3 8" id="KW-0812">Transmembrane</keyword>
<evidence type="ECO:0000313" key="10">
    <source>
        <dbReference type="EMBL" id="JAS15238.1"/>
    </source>
</evidence>
<dbReference type="GO" id="GO:0051015">
    <property type="term" value="F:actin filament binding"/>
    <property type="evidence" value="ECO:0007669"/>
    <property type="project" value="TreeGrafter"/>
</dbReference>
<evidence type="ECO:0000256" key="4">
    <source>
        <dbReference type="ARBA" id="ARBA00022989"/>
    </source>
</evidence>
<dbReference type="InterPro" id="IPR018617">
    <property type="entry name" value="Ima1_N"/>
</dbReference>
<proteinExistence type="inferred from homology"/>